<dbReference type="InterPro" id="IPR050351">
    <property type="entry name" value="BphY/WalK/GraS-like"/>
</dbReference>
<evidence type="ECO:0000256" key="2">
    <source>
        <dbReference type="ARBA" id="ARBA00004370"/>
    </source>
</evidence>
<evidence type="ECO:0000256" key="9">
    <source>
        <dbReference type="ARBA" id="ARBA00023012"/>
    </source>
</evidence>
<dbReference type="InterPro" id="IPR005467">
    <property type="entry name" value="His_kinase_dom"/>
</dbReference>
<keyword evidence="13" id="KW-1185">Reference proteome</keyword>
<dbReference type="InterPro" id="IPR036097">
    <property type="entry name" value="HisK_dim/P_sf"/>
</dbReference>
<protein>
    <recommendedName>
        <fullName evidence="3">histidine kinase</fullName>
        <ecNumber evidence="3">2.7.13.3</ecNumber>
    </recommendedName>
</protein>
<comment type="subcellular location">
    <subcellularLocation>
        <location evidence="2">Membrane</location>
    </subcellularLocation>
</comment>
<evidence type="ECO:0000256" key="3">
    <source>
        <dbReference type="ARBA" id="ARBA00012438"/>
    </source>
</evidence>
<dbReference type="SMART" id="SM00388">
    <property type="entry name" value="HisKA"/>
    <property type="match status" value="1"/>
</dbReference>
<comment type="catalytic activity">
    <reaction evidence="1">
        <text>ATP + protein L-histidine = ADP + protein N-phospho-L-histidine.</text>
        <dbReference type="EC" id="2.7.13.3"/>
    </reaction>
</comment>
<dbReference type="Gene3D" id="3.30.565.10">
    <property type="entry name" value="Histidine kinase-like ATPase, C-terminal domain"/>
    <property type="match status" value="1"/>
</dbReference>
<reference evidence="13" key="1">
    <citation type="journal article" date="2019" name="Int. J. Syst. Evol. Microbiol.">
        <title>The Global Catalogue of Microorganisms (GCM) 10K type strain sequencing project: providing services to taxonomists for standard genome sequencing and annotation.</title>
        <authorList>
            <consortium name="The Broad Institute Genomics Platform"/>
            <consortium name="The Broad Institute Genome Sequencing Center for Infectious Disease"/>
            <person name="Wu L."/>
            <person name="Ma J."/>
        </authorList>
    </citation>
    <scope>NUCLEOTIDE SEQUENCE [LARGE SCALE GENOMIC DNA]</scope>
    <source>
        <strain evidence="13">CGMCC 1.18578</strain>
    </source>
</reference>
<dbReference type="Pfam" id="PF00512">
    <property type="entry name" value="HisKA"/>
    <property type="match status" value="1"/>
</dbReference>
<dbReference type="InterPro" id="IPR003661">
    <property type="entry name" value="HisK_dim/P_dom"/>
</dbReference>
<keyword evidence="5" id="KW-0808">Transferase</keyword>
<evidence type="ECO:0000259" key="11">
    <source>
        <dbReference type="PROSITE" id="PS50109"/>
    </source>
</evidence>
<dbReference type="Gene3D" id="1.10.287.130">
    <property type="match status" value="1"/>
</dbReference>
<name>A0ABW0QT86_9BACL</name>
<dbReference type="InterPro" id="IPR036890">
    <property type="entry name" value="HATPase_C_sf"/>
</dbReference>
<evidence type="ECO:0000256" key="5">
    <source>
        <dbReference type="ARBA" id="ARBA00022679"/>
    </source>
</evidence>
<keyword evidence="8" id="KW-0067">ATP-binding</keyword>
<dbReference type="EC" id="2.7.13.3" evidence="3"/>
<keyword evidence="10" id="KW-1133">Transmembrane helix</keyword>
<dbReference type="InterPro" id="IPR004358">
    <property type="entry name" value="Sig_transdc_His_kin-like_C"/>
</dbReference>
<dbReference type="GO" id="GO:0016301">
    <property type="term" value="F:kinase activity"/>
    <property type="evidence" value="ECO:0007669"/>
    <property type="project" value="UniProtKB-KW"/>
</dbReference>
<evidence type="ECO:0000256" key="8">
    <source>
        <dbReference type="ARBA" id="ARBA00022840"/>
    </source>
</evidence>
<comment type="caution">
    <text evidence="12">The sequence shown here is derived from an EMBL/GenBank/DDBJ whole genome shotgun (WGS) entry which is preliminary data.</text>
</comment>
<gene>
    <name evidence="12" type="ORF">ACFPQ4_01855</name>
</gene>
<dbReference type="PRINTS" id="PR00344">
    <property type="entry name" value="BCTRLSENSOR"/>
</dbReference>
<sequence length="447" mass="50301">MKYRILHAKLFVITALFLVLLAAGLLYAQSLYFVEYYTNQKARQFESDERSVASKILLTNGSEIEMKDLINNLQKENPIEIALYPFEPGTPEDIKSIIKRLLVDGNGNIDSSSNEAAAQILQLLEWPTDISQWKNVQQMKMDMYGIQYLARYRTIQFDNGSTYLMVTTTSLQPVDEAVVTLRKSTIYIVLAAVGLSIVLSLLIARLVARPLIREIEQDKKTEAMRKQFLANASHELKTPISIISGYAESLADGIVTSEQEREEYAKTIQDEAGKMGKLVKDMLDLSLLQNGNVTLNKSEVSLDGVLLRTLNRLTPLAKRKEIDIEQAQIAACSFAANEAQLETVFSNLIGNAIHHTPVGKSISVRLTCTEPDIRFEIENEGEPIPQQMQARIWESFFRVDQARNREEGRYGLGLSIVKEIVENHKGVVGVHNTSKGVLFFVSFRRGR</sequence>
<keyword evidence="7 12" id="KW-0418">Kinase</keyword>
<evidence type="ECO:0000256" key="10">
    <source>
        <dbReference type="SAM" id="Phobius"/>
    </source>
</evidence>
<dbReference type="SMART" id="SM00387">
    <property type="entry name" value="HATPase_c"/>
    <property type="match status" value="1"/>
</dbReference>
<organism evidence="12 13">
    <name type="scientific">Cohnella yongneupensis</name>
    <dbReference type="NCBI Taxonomy" id="425006"/>
    <lineage>
        <taxon>Bacteria</taxon>
        <taxon>Bacillati</taxon>
        <taxon>Bacillota</taxon>
        <taxon>Bacilli</taxon>
        <taxon>Bacillales</taxon>
        <taxon>Paenibacillaceae</taxon>
        <taxon>Cohnella</taxon>
    </lineage>
</organism>
<dbReference type="InterPro" id="IPR003594">
    <property type="entry name" value="HATPase_dom"/>
</dbReference>
<dbReference type="CDD" id="cd00082">
    <property type="entry name" value="HisKA"/>
    <property type="match status" value="1"/>
</dbReference>
<dbReference type="RefSeq" id="WP_378110022.1">
    <property type="nucleotide sequence ID" value="NZ_JBHSNC010000006.1"/>
</dbReference>
<dbReference type="EMBL" id="JBHSNC010000006">
    <property type="protein sequence ID" value="MFC5528201.1"/>
    <property type="molecule type" value="Genomic_DNA"/>
</dbReference>
<dbReference type="PANTHER" id="PTHR45453:SF1">
    <property type="entry name" value="PHOSPHATE REGULON SENSOR PROTEIN PHOR"/>
    <property type="match status" value="1"/>
</dbReference>
<keyword evidence="10" id="KW-0472">Membrane</keyword>
<evidence type="ECO:0000256" key="6">
    <source>
        <dbReference type="ARBA" id="ARBA00022741"/>
    </source>
</evidence>
<dbReference type="CDD" id="cd00075">
    <property type="entry name" value="HATPase"/>
    <property type="match status" value="1"/>
</dbReference>
<feature type="transmembrane region" description="Helical" evidence="10">
    <location>
        <begin position="186"/>
        <end position="208"/>
    </location>
</feature>
<keyword evidence="6" id="KW-0547">Nucleotide-binding</keyword>
<keyword evidence="9" id="KW-0902">Two-component regulatory system</keyword>
<evidence type="ECO:0000313" key="12">
    <source>
        <dbReference type="EMBL" id="MFC5528201.1"/>
    </source>
</evidence>
<dbReference type="SUPFAM" id="SSF47384">
    <property type="entry name" value="Homodimeric domain of signal transducing histidine kinase"/>
    <property type="match status" value="1"/>
</dbReference>
<dbReference type="SUPFAM" id="SSF55874">
    <property type="entry name" value="ATPase domain of HSP90 chaperone/DNA topoisomerase II/histidine kinase"/>
    <property type="match status" value="1"/>
</dbReference>
<keyword evidence="4" id="KW-0597">Phosphoprotein</keyword>
<keyword evidence="10" id="KW-0812">Transmembrane</keyword>
<accession>A0ABW0QT86</accession>
<dbReference type="Proteomes" id="UP001596108">
    <property type="component" value="Unassembled WGS sequence"/>
</dbReference>
<dbReference type="PROSITE" id="PS50109">
    <property type="entry name" value="HIS_KIN"/>
    <property type="match status" value="1"/>
</dbReference>
<proteinExistence type="predicted"/>
<evidence type="ECO:0000256" key="4">
    <source>
        <dbReference type="ARBA" id="ARBA00022553"/>
    </source>
</evidence>
<dbReference type="PANTHER" id="PTHR45453">
    <property type="entry name" value="PHOSPHATE REGULON SENSOR PROTEIN PHOR"/>
    <property type="match status" value="1"/>
</dbReference>
<dbReference type="Pfam" id="PF02518">
    <property type="entry name" value="HATPase_c"/>
    <property type="match status" value="1"/>
</dbReference>
<evidence type="ECO:0000313" key="13">
    <source>
        <dbReference type="Proteomes" id="UP001596108"/>
    </source>
</evidence>
<evidence type="ECO:0000256" key="1">
    <source>
        <dbReference type="ARBA" id="ARBA00000085"/>
    </source>
</evidence>
<evidence type="ECO:0000256" key="7">
    <source>
        <dbReference type="ARBA" id="ARBA00022777"/>
    </source>
</evidence>
<feature type="domain" description="Histidine kinase" evidence="11">
    <location>
        <begin position="231"/>
        <end position="447"/>
    </location>
</feature>